<sequence length="222" mass="24230">MSRLQYDAEFYELGATMIKAQGKLFPVSDGISRRKGFEDFIRFAGGPRPLPDDVEMLVHAAPALDGFKVEILHFRKKDAHLEWPGPGIVHIHGGGYTCSNASDYYSPSLAAYVSATGVPMLSVNYRLAPEHAFPVPLKDCWSALLEVHKHANRLSLDPKRIAMMGESAGGGLAAAVVILARDRQLSPPLARQIPIYPMLDDRADKDTTSGLAIFDIEDVVTG</sequence>
<reference evidence="3" key="1">
    <citation type="submission" date="2021-04" db="EMBL/GenBank/DDBJ databases">
        <title>First draft genome resource for Brassicaceae pathogens Fusarium oxysporum f. sp. raphani and Fusarium oxysporum f. sp. rapae.</title>
        <authorList>
            <person name="Asai S."/>
        </authorList>
    </citation>
    <scope>NUCLEOTIDE SEQUENCE</scope>
    <source>
        <strain evidence="3">Tf1262</strain>
    </source>
</reference>
<dbReference type="Proteomes" id="UP000693942">
    <property type="component" value="Unassembled WGS sequence"/>
</dbReference>
<gene>
    <name evidence="3" type="primary">nlhH-7</name>
    <name evidence="3" type="ORF">Forpi1262_v017698</name>
</gene>
<dbReference type="PANTHER" id="PTHR48081:SF8">
    <property type="entry name" value="ALPHA_BETA HYDROLASE FOLD-3 DOMAIN-CONTAINING PROTEIN-RELATED"/>
    <property type="match status" value="1"/>
</dbReference>
<dbReference type="AlphaFoldDB" id="A0A8J5P176"/>
<comment type="caution">
    <text evidence="3">The sequence shown here is derived from an EMBL/GenBank/DDBJ whole genome shotgun (WGS) entry which is preliminary data.</text>
</comment>
<evidence type="ECO:0000313" key="4">
    <source>
        <dbReference type="Proteomes" id="UP000693942"/>
    </source>
</evidence>
<evidence type="ECO:0000259" key="2">
    <source>
        <dbReference type="Pfam" id="PF07859"/>
    </source>
</evidence>
<dbReference type="PANTHER" id="PTHR48081">
    <property type="entry name" value="AB HYDROLASE SUPERFAMILY PROTEIN C4A8.06C"/>
    <property type="match status" value="1"/>
</dbReference>
<evidence type="ECO:0000256" key="1">
    <source>
        <dbReference type="ARBA" id="ARBA00022801"/>
    </source>
</evidence>
<dbReference type="InterPro" id="IPR050300">
    <property type="entry name" value="GDXG_lipolytic_enzyme"/>
</dbReference>
<dbReference type="GO" id="GO:0016787">
    <property type="term" value="F:hydrolase activity"/>
    <property type="evidence" value="ECO:0007669"/>
    <property type="project" value="UniProtKB-KW"/>
</dbReference>
<accession>A0A8J5P176</accession>
<keyword evidence="1" id="KW-0378">Hydrolase</keyword>
<feature type="domain" description="Alpha/beta hydrolase fold-3" evidence="2">
    <location>
        <begin position="88"/>
        <end position="207"/>
    </location>
</feature>
<protein>
    <submittedName>
        <fullName evidence="3">Carboxylesterase NlhH</fullName>
    </submittedName>
</protein>
<proteinExistence type="predicted"/>
<dbReference type="InterPro" id="IPR013094">
    <property type="entry name" value="AB_hydrolase_3"/>
</dbReference>
<evidence type="ECO:0000313" key="3">
    <source>
        <dbReference type="EMBL" id="KAG7410282.1"/>
    </source>
</evidence>
<name>A0A8J5P176_FUSOX</name>
<organism evidence="3 4">
    <name type="scientific">Fusarium oxysporum f. sp. raphani</name>
    <dbReference type="NCBI Taxonomy" id="96318"/>
    <lineage>
        <taxon>Eukaryota</taxon>
        <taxon>Fungi</taxon>
        <taxon>Dikarya</taxon>
        <taxon>Ascomycota</taxon>
        <taxon>Pezizomycotina</taxon>
        <taxon>Sordariomycetes</taxon>
        <taxon>Hypocreomycetidae</taxon>
        <taxon>Hypocreales</taxon>
        <taxon>Nectriaceae</taxon>
        <taxon>Fusarium</taxon>
        <taxon>Fusarium oxysporum species complex</taxon>
    </lineage>
</organism>
<dbReference type="Pfam" id="PF07859">
    <property type="entry name" value="Abhydrolase_3"/>
    <property type="match status" value="1"/>
</dbReference>
<dbReference type="EMBL" id="JAELUR010000026">
    <property type="protein sequence ID" value="KAG7410282.1"/>
    <property type="molecule type" value="Genomic_DNA"/>
</dbReference>